<feature type="domain" description="GIL1/IRKI C-terminal" evidence="1">
    <location>
        <begin position="219"/>
        <end position="270"/>
    </location>
</feature>
<dbReference type="GO" id="GO:0009639">
    <property type="term" value="P:response to red or far red light"/>
    <property type="evidence" value="ECO:0007669"/>
    <property type="project" value="InterPro"/>
</dbReference>
<name>A0A2G9H490_9LAMI</name>
<sequence>MGKKQTKVRASWNVYGEWKRVTCLYRDAEVEYLDELGRYRRTKPPAMFLRKHLPIIFGMRSIHLDEAIKTLKSIGTFVRLLISKMESANWDLEAIASSIKPGISFWKPNHKCFAFESYHEDDKNQRLYFDRFLELKSVRPGDYLARKPKSLFASFCRRKYLKLVHPKMEASFFGNLNLRNSINSGELPETPFFSVFSEMAKRVWLLHCLALSFDPEISIFQVSKGNRFSEVYMESLSDEAFGAMETDPRVALTVVPGFRIGKTIIQCKVYLC</sequence>
<keyword evidence="3" id="KW-1185">Reference proteome</keyword>
<dbReference type="PANTHER" id="PTHR31161">
    <property type="entry name" value="PROTEIN GRAVITROPIC IN THE LIGHT 1"/>
    <property type="match status" value="1"/>
</dbReference>
<evidence type="ECO:0000259" key="1">
    <source>
        <dbReference type="Pfam" id="PF24994"/>
    </source>
</evidence>
<dbReference type="GO" id="GO:0009959">
    <property type="term" value="P:negative gravitropism"/>
    <property type="evidence" value="ECO:0007669"/>
    <property type="project" value="InterPro"/>
</dbReference>
<dbReference type="EMBL" id="NKXS01002785">
    <property type="protein sequence ID" value="PIN12120.1"/>
    <property type="molecule type" value="Genomic_DNA"/>
</dbReference>
<accession>A0A2G9H490</accession>
<dbReference type="AlphaFoldDB" id="A0A2G9H490"/>
<dbReference type="InterPro" id="IPR040225">
    <property type="entry name" value="GIL1-like"/>
</dbReference>
<comment type="caution">
    <text evidence="2">The sequence shown here is derived from an EMBL/GenBank/DDBJ whole genome shotgun (WGS) entry which is preliminary data.</text>
</comment>
<dbReference type="Proteomes" id="UP000231279">
    <property type="component" value="Unassembled WGS sequence"/>
</dbReference>
<dbReference type="InterPro" id="IPR056813">
    <property type="entry name" value="GIL1_IRKI_C"/>
</dbReference>
<reference evidence="3" key="1">
    <citation type="journal article" date="2018" name="Gigascience">
        <title>Genome assembly of the Pink Ipe (Handroanthus impetiginosus, Bignoniaceae), a highly valued, ecologically keystone Neotropical timber forest tree.</title>
        <authorList>
            <person name="Silva-Junior O.B."/>
            <person name="Grattapaglia D."/>
            <person name="Novaes E."/>
            <person name="Collevatti R.G."/>
        </authorList>
    </citation>
    <scope>NUCLEOTIDE SEQUENCE [LARGE SCALE GENOMIC DNA]</scope>
    <source>
        <strain evidence="3">cv. UFG-1</strain>
    </source>
</reference>
<evidence type="ECO:0000313" key="3">
    <source>
        <dbReference type="Proteomes" id="UP000231279"/>
    </source>
</evidence>
<evidence type="ECO:0000313" key="2">
    <source>
        <dbReference type="EMBL" id="PIN12120.1"/>
    </source>
</evidence>
<dbReference type="Pfam" id="PF24994">
    <property type="entry name" value="GIL1_IRKI_C"/>
    <property type="match status" value="1"/>
</dbReference>
<proteinExistence type="predicted"/>
<protein>
    <recommendedName>
        <fullName evidence="1">GIL1/IRKI C-terminal domain-containing protein</fullName>
    </recommendedName>
</protein>
<dbReference type="OrthoDB" id="1915848at2759"/>
<gene>
    <name evidence="2" type="ORF">CDL12_15260</name>
</gene>
<organism evidence="2 3">
    <name type="scientific">Handroanthus impetiginosus</name>
    <dbReference type="NCBI Taxonomy" id="429701"/>
    <lineage>
        <taxon>Eukaryota</taxon>
        <taxon>Viridiplantae</taxon>
        <taxon>Streptophyta</taxon>
        <taxon>Embryophyta</taxon>
        <taxon>Tracheophyta</taxon>
        <taxon>Spermatophyta</taxon>
        <taxon>Magnoliopsida</taxon>
        <taxon>eudicotyledons</taxon>
        <taxon>Gunneridae</taxon>
        <taxon>Pentapetalae</taxon>
        <taxon>asterids</taxon>
        <taxon>lamiids</taxon>
        <taxon>Lamiales</taxon>
        <taxon>Bignoniaceae</taxon>
        <taxon>Crescentiina</taxon>
        <taxon>Tabebuia alliance</taxon>
        <taxon>Handroanthus</taxon>
    </lineage>
</organism>
<dbReference type="STRING" id="429701.A0A2G9H490"/>